<reference evidence="3" key="1">
    <citation type="submission" date="2020-10" db="EMBL/GenBank/DDBJ databases">
        <authorList>
            <person name="Han B."/>
            <person name="Lu T."/>
            <person name="Zhao Q."/>
            <person name="Huang X."/>
            <person name="Zhao Y."/>
        </authorList>
    </citation>
    <scope>NUCLEOTIDE SEQUENCE</scope>
</reference>
<evidence type="ECO:0000256" key="2">
    <source>
        <dbReference type="SAM" id="MobiDB-lite"/>
    </source>
</evidence>
<evidence type="ECO:0000313" key="4">
    <source>
        <dbReference type="Proteomes" id="UP000604825"/>
    </source>
</evidence>
<dbReference type="PANTHER" id="PTHR31088">
    <property type="entry name" value="MEMBRANE-ASSOCIATED PROTEIN VIPP1, CHLOROPLASTIC"/>
    <property type="match status" value="1"/>
</dbReference>
<name>A0A811NRI9_9POAL</name>
<comment type="similarity">
    <text evidence="1">Belongs to the PspA/Vipp/IM30 family.</text>
</comment>
<evidence type="ECO:0000313" key="3">
    <source>
        <dbReference type="EMBL" id="CAD6228743.1"/>
    </source>
</evidence>
<dbReference type="InterPro" id="IPR007157">
    <property type="entry name" value="PspA_VIPP1"/>
</dbReference>
<keyword evidence="4" id="KW-1185">Reference proteome</keyword>
<dbReference type="OrthoDB" id="434485at2759"/>
<organism evidence="3 4">
    <name type="scientific">Miscanthus lutarioriparius</name>
    <dbReference type="NCBI Taxonomy" id="422564"/>
    <lineage>
        <taxon>Eukaryota</taxon>
        <taxon>Viridiplantae</taxon>
        <taxon>Streptophyta</taxon>
        <taxon>Embryophyta</taxon>
        <taxon>Tracheophyta</taxon>
        <taxon>Spermatophyta</taxon>
        <taxon>Magnoliopsida</taxon>
        <taxon>Liliopsida</taxon>
        <taxon>Poales</taxon>
        <taxon>Poaceae</taxon>
        <taxon>PACMAD clade</taxon>
        <taxon>Panicoideae</taxon>
        <taxon>Andropogonodae</taxon>
        <taxon>Andropogoneae</taxon>
        <taxon>Saccharinae</taxon>
        <taxon>Miscanthus</taxon>
    </lineage>
</organism>
<dbReference type="AlphaFoldDB" id="A0A811NRI9"/>
<comment type="caution">
    <text evidence="3">The sequence shown here is derived from an EMBL/GenBank/DDBJ whole genome shotgun (WGS) entry which is preliminary data.</text>
</comment>
<gene>
    <name evidence="3" type="ORF">NCGR_LOCUS19414</name>
</gene>
<feature type="region of interest" description="Disordered" evidence="2">
    <location>
        <begin position="41"/>
        <end position="70"/>
    </location>
</feature>
<proteinExistence type="inferred from homology"/>
<accession>A0A811NRI9</accession>
<sequence>MAMESQAEALGQLATDDLEGKFALLETSSVDDDLSQLKKELSGSSLKGELPPGRTAVSNSGAGRPFPDLEIESELNELRRKAKEY</sequence>
<dbReference type="EMBL" id="CAJGYO010000005">
    <property type="protein sequence ID" value="CAD6228743.1"/>
    <property type="molecule type" value="Genomic_DNA"/>
</dbReference>
<dbReference type="Proteomes" id="UP000604825">
    <property type="component" value="Unassembled WGS sequence"/>
</dbReference>
<protein>
    <submittedName>
        <fullName evidence="3">Uncharacterized protein</fullName>
    </submittedName>
</protein>
<dbReference type="PANTHER" id="PTHR31088:SF6">
    <property type="entry name" value="PHAGE SHOCK PROTEIN A"/>
    <property type="match status" value="1"/>
</dbReference>
<evidence type="ECO:0000256" key="1">
    <source>
        <dbReference type="ARBA" id="ARBA00043985"/>
    </source>
</evidence>